<organism evidence="3 4">
    <name type="scientific">Romboutsia timonensis</name>
    <dbReference type="NCBI Taxonomy" id="1776391"/>
    <lineage>
        <taxon>Bacteria</taxon>
        <taxon>Bacillati</taxon>
        <taxon>Bacillota</taxon>
        <taxon>Clostridia</taxon>
        <taxon>Peptostreptococcales</taxon>
        <taxon>Peptostreptococcaceae</taxon>
        <taxon>Romboutsia</taxon>
    </lineage>
</organism>
<reference evidence="3" key="1">
    <citation type="journal article" date="2021" name="PeerJ">
        <title>Extensive microbial diversity within the chicken gut microbiome revealed by metagenomics and culture.</title>
        <authorList>
            <person name="Gilroy R."/>
            <person name="Ravi A."/>
            <person name="Getino M."/>
            <person name="Pursley I."/>
            <person name="Horton D.L."/>
            <person name="Alikhan N.F."/>
            <person name="Baker D."/>
            <person name="Gharbi K."/>
            <person name="Hall N."/>
            <person name="Watson M."/>
            <person name="Adriaenssens E.M."/>
            <person name="Foster-Nyarko E."/>
            <person name="Jarju S."/>
            <person name="Secka A."/>
            <person name="Antonio M."/>
            <person name="Oren A."/>
            <person name="Chaudhuri R.R."/>
            <person name="La Ragione R."/>
            <person name="Hildebrand F."/>
            <person name="Pallen M.J."/>
        </authorList>
    </citation>
    <scope>NUCLEOTIDE SEQUENCE</scope>
    <source>
        <strain evidence="3">1277</strain>
    </source>
</reference>
<evidence type="ECO:0000259" key="2">
    <source>
        <dbReference type="Pfam" id="PF02481"/>
    </source>
</evidence>
<dbReference type="PANTHER" id="PTHR43022">
    <property type="entry name" value="PROTEIN SMF"/>
    <property type="match status" value="1"/>
</dbReference>
<feature type="non-terminal residue" evidence="3">
    <location>
        <position position="1"/>
    </location>
</feature>
<dbReference type="InterPro" id="IPR003488">
    <property type="entry name" value="DprA"/>
</dbReference>
<comment type="similarity">
    <text evidence="1">Belongs to the DprA/Smf family.</text>
</comment>
<feature type="domain" description="Smf/DprA SLOG" evidence="2">
    <location>
        <begin position="16"/>
        <end position="226"/>
    </location>
</feature>
<dbReference type="AlphaFoldDB" id="A0A921N063"/>
<dbReference type="Pfam" id="PF02481">
    <property type="entry name" value="DNA_processg_A"/>
    <property type="match status" value="1"/>
</dbReference>
<dbReference type="PANTHER" id="PTHR43022:SF1">
    <property type="entry name" value="PROTEIN SMF"/>
    <property type="match status" value="1"/>
</dbReference>
<protein>
    <submittedName>
        <fullName evidence="3">DNA-processing protein DprA</fullName>
    </submittedName>
</protein>
<dbReference type="GO" id="GO:0009294">
    <property type="term" value="P:DNA-mediated transformation"/>
    <property type="evidence" value="ECO:0007669"/>
    <property type="project" value="InterPro"/>
</dbReference>
<evidence type="ECO:0000313" key="4">
    <source>
        <dbReference type="Proteomes" id="UP000776700"/>
    </source>
</evidence>
<evidence type="ECO:0000313" key="3">
    <source>
        <dbReference type="EMBL" id="HJG96225.1"/>
    </source>
</evidence>
<comment type="caution">
    <text evidence="3">The sequence shown here is derived from an EMBL/GenBank/DDBJ whole genome shotgun (WGS) entry which is preliminary data.</text>
</comment>
<dbReference type="Gene3D" id="3.40.50.450">
    <property type="match status" value="1"/>
</dbReference>
<evidence type="ECO:0000256" key="1">
    <source>
        <dbReference type="ARBA" id="ARBA00006525"/>
    </source>
</evidence>
<dbReference type="InterPro" id="IPR057666">
    <property type="entry name" value="DrpA_SLOG"/>
</dbReference>
<sequence length="303" mass="33917">YLEEIKSNLEKKSIKYVSIYDELYPSNLKNIYDAPKILFYRGNLNLLKNNINLAMVGSRKCTQYGINCAKSISKNLSDIGINIISGLAIGIDTYSHIGCLEGKGKAIAVIGSPLDNILPRRNIKLAQKILDNDGLILSEYNIGKNVYPSNYVYRNRILSGISDGVIVVEAAKKSGALITVEYALDQGKNVFSIPGNINSCMSEGCHKIIKEGAILIHNIEDILNEYKNIRCEYVKDSKKYDNIKLSEKSIEILNLIKDNGVLNIDEICDNTKMEVKYVNTILNELVLKDLLIEMNNQVYSLNI</sequence>
<dbReference type="SUPFAM" id="SSF102405">
    <property type="entry name" value="MCP/YpsA-like"/>
    <property type="match status" value="1"/>
</dbReference>
<proteinExistence type="inferred from homology"/>
<dbReference type="Proteomes" id="UP000776700">
    <property type="component" value="Unassembled WGS sequence"/>
</dbReference>
<dbReference type="EMBL" id="DYUB01000128">
    <property type="protein sequence ID" value="HJG96225.1"/>
    <property type="molecule type" value="Genomic_DNA"/>
</dbReference>
<accession>A0A921N063</accession>
<gene>
    <name evidence="3" type="primary">dprA</name>
    <name evidence="3" type="ORF">K8V90_03875</name>
</gene>
<dbReference type="NCBIfam" id="TIGR00732">
    <property type="entry name" value="dprA"/>
    <property type="match status" value="1"/>
</dbReference>
<name>A0A921N063_9FIRM</name>
<reference evidence="3" key="2">
    <citation type="submission" date="2021-09" db="EMBL/GenBank/DDBJ databases">
        <authorList>
            <person name="Gilroy R."/>
        </authorList>
    </citation>
    <scope>NUCLEOTIDE SEQUENCE</scope>
    <source>
        <strain evidence="3">1277</strain>
    </source>
</reference>